<dbReference type="InterPro" id="IPR001279">
    <property type="entry name" value="Metallo-B-lactamas"/>
</dbReference>
<comment type="caution">
    <text evidence="2">The sequence shown here is derived from an EMBL/GenBank/DDBJ whole genome shotgun (WGS) entry which is preliminary data.</text>
</comment>
<organism evidence="2 3">
    <name type="scientific">Yersinia enterocolitica</name>
    <dbReference type="NCBI Taxonomy" id="630"/>
    <lineage>
        <taxon>Bacteria</taxon>
        <taxon>Pseudomonadati</taxon>
        <taxon>Pseudomonadota</taxon>
        <taxon>Gammaproteobacteria</taxon>
        <taxon>Enterobacterales</taxon>
        <taxon>Yersiniaceae</taxon>
        <taxon>Yersinia</taxon>
    </lineage>
</organism>
<dbReference type="EMBL" id="CPZF01000004">
    <property type="protein sequence ID" value="CNF56949.1"/>
    <property type="molecule type" value="Genomic_DNA"/>
</dbReference>
<dbReference type="InterPro" id="IPR036866">
    <property type="entry name" value="RibonucZ/Hydroxyglut_hydro"/>
</dbReference>
<evidence type="ECO:0000259" key="1">
    <source>
        <dbReference type="Pfam" id="PF00753"/>
    </source>
</evidence>
<name>A0A9P1PUV2_YEREN</name>
<reference evidence="2 3" key="1">
    <citation type="submission" date="2015-03" db="EMBL/GenBank/DDBJ databases">
        <authorList>
            <consortium name="Pathogen Informatics"/>
            <person name="Murphy D."/>
        </authorList>
    </citation>
    <scope>NUCLEOTIDE SEQUENCE [LARGE SCALE GENOMIC DNA]</scope>
    <source>
        <strain evidence="2 3">IP27818</strain>
    </source>
</reference>
<dbReference type="RefSeq" id="WP_046050846.1">
    <property type="nucleotide sequence ID" value="NZ_CPZF01000004.1"/>
</dbReference>
<protein>
    <submittedName>
        <fullName evidence="2">DNA internalization-related competence protein ComEC/Rec2</fullName>
    </submittedName>
</protein>
<dbReference type="AlphaFoldDB" id="A0A9P1PUV2"/>
<evidence type="ECO:0000313" key="2">
    <source>
        <dbReference type="EMBL" id="CNF56949.1"/>
    </source>
</evidence>
<dbReference type="PANTHER" id="PTHR30619">
    <property type="entry name" value="DNA INTERNALIZATION/COMPETENCE PROTEIN COMEC/REC2"/>
    <property type="match status" value="1"/>
</dbReference>
<proteinExistence type="predicted"/>
<dbReference type="SUPFAM" id="SSF56281">
    <property type="entry name" value="Metallo-hydrolase/oxidoreductase"/>
    <property type="match status" value="1"/>
</dbReference>
<sequence length="364" mass="40480">MGYEVDILNIGDTKSGDAIIIRWGNLYGDRSEQKIVVIDGGYKNDGERVVNHIKDYFGTESIDLLVLTHPDNDHVGGLSTIINSMQVKEFWIHEPWKHNLGLAQKFSDGRITDSSVATRLEKSLQKAFDVVKLAESKNIPTKEPFTGLSFDNGKFVVLGPTQNYYETLIPDFKGMPAKAIDESLLEKASVGFEAFKDKIKELITVVADWFVDEKIDNNDTTSAQNNASVITQLSIDGKNLVFTGDAGITALTYAEPLIDKDKLIFIQIPHHGSKRNVGPEILNKILGEPTKEARTVPLTAIASSAKNGHPKHPHQAVLNAFLRRGAKVLRTTDYVISHRYDAPQREGWSTISGEQFKTEYQEEA</sequence>
<gene>
    <name evidence="2" type="ORF">ERS137939_01816</name>
</gene>
<dbReference type="PANTHER" id="PTHR30619:SF1">
    <property type="entry name" value="RECOMBINATION PROTEIN 2"/>
    <property type="match status" value="1"/>
</dbReference>
<dbReference type="Gene3D" id="3.60.15.10">
    <property type="entry name" value="Ribonuclease Z/Hydroxyacylglutathione hydrolase-like"/>
    <property type="match status" value="1"/>
</dbReference>
<accession>A0A9P1PUV2</accession>
<evidence type="ECO:0000313" key="3">
    <source>
        <dbReference type="Proteomes" id="UP000041356"/>
    </source>
</evidence>
<dbReference type="InterPro" id="IPR052159">
    <property type="entry name" value="Competence_DNA_uptake"/>
</dbReference>
<dbReference type="Proteomes" id="UP000041356">
    <property type="component" value="Unassembled WGS sequence"/>
</dbReference>
<dbReference type="Pfam" id="PF00753">
    <property type="entry name" value="Lactamase_B"/>
    <property type="match status" value="1"/>
</dbReference>
<feature type="domain" description="Metallo-beta-lactamase" evidence="1">
    <location>
        <begin position="31"/>
        <end position="278"/>
    </location>
</feature>